<feature type="transmembrane region" description="Helical" evidence="1">
    <location>
        <begin position="146"/>
        <end position="173"/>
    </location>
</feature>
<dbReference type="Proteomes" id="UP000753219">
    <property type="component" value="Unassembled WGS sequence"/>
</dbReference>
<comment type="caution">
    <text evidence="2">The sequence shown here is derived from an EMBL/GenBank/DDBJ whole genome shotgun (WGS) entry which is preliminary data.</text>
</comment>
<dbReference type="AlphaFoldDB" id="A0A942ZXL8"/>
<evidence type="ECO:0008006" key="4">
    <source>
        <dbReference type="Google" id="ProtNLM"/>
    </source>
</evidence>
<organism evidence="2 3">
    <name type="scientific">Amedibacillus dolichus</name>
    <dbReference type="NCBI Taxonomy" id="31971"/>
    <lineage>
        <taxon>Bacteria</taxon>
        <taxon>Bacillati</taxon>
        <taxon>Bacillota</taxon>
        <taxon>Erysipelotrichia</taxon>
        <taxon>Erysipelotrichales</taxon>
        <taxon>Erysipelotrichaceae</taxon>
        <taxon>Amedibacillus</taxon>
    </lineage>
</organism>
<name>A0A942ZXL8_9FIRM</name>
<evidence type="ECO:0000256" key="1">
    <source>
        <dbReference type="SAM" id="Phobius"/>
    </source>
</evidence>
<evidence type="ECO:0000313" key="2">
    <source>
        <dbReference type="EMBL" id="MBS4884951.1"/>
    </source>
</evidence>
<evidence type="ECO:0000313" key="3">
    <source>
        <dbReference type="Proteomes" id="UP000753219"/>
    </source>
</evidence>
<feature type="transmembrane region" description="Helical" evidence="1">
    <location>
        <begin position="83"/>
        <end position="101"/>
    </location>
</feature>
<keyword evidence="1" id="KW-1133">Transmembrane helix</keyword>
<keyword evidence="1" id="KW-0812">Transmembrane</keyword>
<accession>A0A942ZXL8</accession>
<dbReference type="Gene3D" id="1.10.1760.20">
    <property type="match status" value="1"/>
</dbReference>
<keyword evidence="1" id="KW-0472">Membrane</keyword>
<protein>
    <recommendedName>
        <fullName evidence="4">Niacin transporter NiaX</fullName>
    </recommendedName>
</protein>
<feature type="transmembrane region" description="Helical" evidence="1">
    <location>
        <begin position="51"/>
        <end position="77"/>
    </location>
</feature>
<gene>
    <name evidence="2" type="ORF">KHZ85_09370</name>
</gene>
<sequence>MISLGGMAMNKNVSRMVLSAMLIAVGILIPVIAPIKILIEPMSFTLASHVAIMVAMFVSPSVAVAVALGTTLGFVFIAFPLPVVLRALSHVVWAYAGAYYLKKHNDALNSFAHTALFVLAIGLLHAVCEVIIVLPIYVGTTSVNDFLYMVFGLVGIGTVVHSTVDFIISIVVWKVICHSREVSSISNVKEVKLALHTK</sequence>
<feature type="transmembrane region" description="Helical" evidence="1">
    <location>
        <begin position="16"/>
        <end position="39"/>
    </location>
</feature>
<proteinExistence type="predicted"/>
<dbReference type="EMBL" id="JAGZMZ010000031">
    <property type="protein sequence ID" value="MBS4884951.1"/>
    <property type="molecule type" value="Genomic_DNA"/>
</dbReference>
<feature type="transmembrane region" description="Helical" evidence="1">
    <location>
        <begin position="113"/>
        <end position="140"/>
    </location>
</feature>
<reference evidence="2" key="1">
    <citation type="submission" date="2021-02" db="EMBL/GenBank/DDBJ databases">
        <title>Infant gut strain persistence is associated with maternal origin, phylogeny, and functional potential including surface adhesion and iron acquisition.</title>
        <authorList>
            <person name="Lou Y.C."/>
        </authorList>
    </citation>
    <scope>NUCLEOTIDE SEQUENCE</scope>
    <source>
        <strain evidence="2">L3_108_103G1_dasL3_108_103G1_concoct_2</strain>
    </source>
</reference>